<feature type="region of interest" description="Disordered" evidence="1">
    <location>
        <begin position="1"/>
        <end position="48"/>
    </location>
</feature>
<comment type="caution">
    <text evidence="3">The sequence shown here is derived from an EMBL/GenBank/DDBJ whole genome shotgun (WGS) entry which is preliminary data.</text>
</comment>
<proteinExistence type="predicted"/>
<evidence type="ECO:0000256" key="1">
    <source>
        <dbReference type="SAM" id="MobiDB-lite"/>
    </source>
</evidence>
<dbReference type="InterPro" id="IPR010585">
    <property type="entry name" value="DNA_repair_prot_XRCC4"/>
</dbReference>
<dbReference type="InterPro" id="IPR014751">
    <property type="entry name" value="XRCC4-like_C"/>
</dbReference>
<accession>A0A4D9CXL2</accession>
<dbReference type="GO" id="GO:0010165">
    <property type="term" value="P:response to X-ray"/>
    <property type="evidence" value="ECO:0007669"/>
    <property type="project" value="TreeGrafter"/>
</dbReference>
<feature type="domain" description="XRCC4 coiled-coil" evidence="2">
    <location>
        <begin position="199"/>
        <end position="248"/>
    </location>
</feature>
<dbReference type="Pfam" id="PF21924">
    <property type="entry name" value="XRCC4_CC"/>
    <property type="match status" value="1"/>
</dbReference>
<feature type="compositionally biased region" description="Basic and acidic residues" evidence="1">
    <location>
        <begin position="254"/>
        <end position="270"/>
    </location>
</feature>
<feature type="region of interest" description="Disordered" evidence="1">
    <location>
        <begin position="254"/>
        <end position="470"/>
    </location>
</feature>
<dbReference type="GO" id="GO:0032807">
    <property type="term" value="C:DNA ligase IV complex"/>
    <property type="evidence" value="ECO:0007669"/>
    <property type="project" value="TreeGrafter"/>
</dbReference>
<dbReference type="GO" id="GO:0005958">
    <property type="term" value="C:DNA-dependent protein kinase-DNA ligase 4 complex"/>
    <property type="evidence" value="ECO:0007669"/>
    <property type="project" value="TreeGrafter"/>
</dbReference>
<feature type="compositionally biased region" description="Gly residues" evidence="1">
    <location>
        <begin position="327"/>
        <end position="347"/>
    </location>
</feature>
<dbReference type="Proteomes" id="UP000355283">
    <property type="component" value="Unassembled WGS sequence"/>
</dbReference>
<feature type="compositionally biased region" description="Polar residues" evidence="1">
    <location>
        <begin position="33"/>
        <end position="48"/>
    </location>
</feature>
<evidence type="ECO:0000313" key="3">
    <source>
        <dbReference type="EMBL" id="TFJ82303.1"/>
    </source>
</evidence>
<reference evidence="3 4" key="1">
    <citation type="submission" date="2019-01" db="EMBL/GenBank/DDBJ databases">
        <title>Nuclear Genome Assembly of the Microalgal Biofuel strain Nannochloropsis salina CCMP1776.</title>
        <authorList>
            <person name="Hovde B."/>
        </authorList>
    </citation>
    <scope>NUCLEOTIDE SEQUENCE [LARGE SCALE GENOMIC DNA]</scope>
    <source>
        <strain evidence="3 4">CCMP1776</strain>
    </source>
</reference>
<dbReference type="AlphaFoldDB" id="A0A4D9CXL2"/>
<dbReference type="SUPFAM" id="SSF58022">
    <property type="entry name" value="XRCC4, C-terminal oligomerization domain"/>
    <property type="match status" value="1"/>
</dbReference>
<protein>
    <recommendedName>
        <fullName evidence="2">XRCC4 coiled-coil domain-containing protein</fullName>
    </recommendedName>
</protein>
<keyword evidence="4" id="KW-1185">Reference proteome</keyword>
<dbReference type="PANTHER" id="PTHR28559:SF1">
    <property type="entry name" value="DNA REPAIR PROTEIN XRCC4"/>
    <property type="match status" value="1"/>
</dbReference>
<dbReference type="GO" id="GO:0006303">
    <property type="term" value="P:double-strand break repair via nonhomologous end joining"/>
    <property type="evidence" value="ECO:0007669"/>
    <property type="project" value="TreeGrafter"/>
</dbReference>
<name>A0A4D9CXL2_9STRA</name>
<evidence type="ECO:0000313" key="4">
    <source>
        <dbReference type="Proteomes" id="UP000355283"/>
    </source>
</evidence>
<gene>
    <name evidence="3" type="ORF">NSK_006422</name>
</gene>
<evidence type="ECO:0000259" key="2">
    <source>
        <dbReference type="Pfam" id="PF21924"/>
    </source>
</evidence>
<dbReference type="EMBL" id="SDOX01000118">
    <property type="protein sequence ID" value="TFJ82303.1"/>
    <property type="molecule type" value="Genomic_DNA"/>
</dbReference>
<organism evidence="3 4">
    <name type="scientific">Nannochloropsis salina CCMP1776</name>
    <dbReference type="NCBI Taxonomy" id="1027361"/>
    <lineage>
        <taxon>Eukaryota</taxon>
        <taxon>Sar</taxon>
        <taxon>Stramenopiles</taxon>
        <taxon>Ochrophyta</taxon>
        <taxon>Eustigmatophyceae</taxon>
        <taxon>Eustigmatales</taxon>
        <taxon>Monodopsidaceae</taxon>
        <taxon>Microchloropsis</taxon>
        <taxon>Microchloropsis salina</taxon>
    </lineage>
</organism>
<sequence>MHDTTLKKVSPPTTVPGLGHAENGWPPPMDVDTLQQQSPDRSSSPFPATANLTLETGGSLCLHVDILGDGQGGASMGTGGGESFLLQAHRLDAGGGEPRVWGAVVAAGEDGERRRRELVALGGVLRRPVGGRALDVAAVEEADGALSLSIKERVEKGKKLVLRTTRLGPAPSPGDSLGRALSGAAAQLARTWGLLEEAEREKAVLRGEHEKMQEVLRMRVADKDWVQSELLAKFNLVLNAKRAKIAELQERLRSKGERGAELEEGDDRRGAGGKPEGARTASKKKRGHGRESAVSQGPTGVGDEDADAKEGGGSGRRASWRRVPVRGGRGSAAGGGAGEGSHGGGEDPGGEGAEEGIGGGHIGHADVLPAPVGTTEVHGGLEELFKARRRPRSGSLTAASTGDGGRGDGRLPESKGDLGEHGAGRGGRTEFLGRREAPGRSAAPRATPGVTEELARTPKKSYGLLDSDSE</sequence>
<feature type="compositionally biased region" description="Basic and acidic residues" evidence="1">
    <location>
        <begin position="405"/>
        <end position="438"/>
    </location>
</feature>
<dbReference type="OrthoDB" id="10381727at2759"/>
<dbReference type="GO" id="GO:0003677">
    <property type="term" value="F:DNA binding"/>
    <property type="evidence" value="ECO:0007669"/>
    <property type="project" value="InterPro"/>
</dbReference>
<dbReference type="Gene3D" id="1.20.5.370">
    <property type="match status" value="1"/>
</dbReference>
<dbReference type="InterPro" id="IPR053962">
    <property type="entry name" value="XRCC4_CC"/>
</dbReference>
<dbReference type="GO" id="GO:0006310">
    <property type="term" value="P:DNA recombination"/>
    <property type="evidence" value="ECO:0007669"/>
    <property type="project" value="InterPro"/>
</dbReference>
<dbReference type="PANTHER" id="PTHR28559">
    <property type="entry name" value="DNA REPAIR PROTEIN XRCC4"/>
    <property type="match status" value="1"/>
</dbReference>